<dbReference type="Pfam" id="PF08281">
    <property type="entry name" value="Sigma70_r4_2"/>
    <property type="match status" value="1"/>
</dbReference>
<sequence length="196" mass="23203">MYIMRSTTDIPMSNAIVNSFNEIYTSYYKKSFFFAKSYVHDDLAAEDIASESLIKLWEKLKTEKIDYIEPLLLTILKNKALDYLKHEEVKRTAFESMVDWHQQELSIRISTLESCDPNEIFSDEVESIIRETLKLIPEQTQRIFLLSRFENKSNKEIAELMGISVKGVEYHISKALKALRITLKDYLPLFYFFFYY</sequence>
<keyword evidence="4" id="KW-0804">Transcription</keyword>
<feature type="domain" description="RNA polymerase sigma-70 region 2" evidence="5">
    <location>
        <begin position="24"/>
        <end position="86"/>
    </location>
</feature>
<feature type="domain" description="RNA polymerase sigma factor 70 region 4 type 2" evidence="6">
    <location>
        <begin position="128"/>
        <end position="179"/>
    </location>
</feature>
<evidence type="ECO:0000256" key="1">
    <source>
        <dbReference type="ARBA" id="ARBA00010641"/>
    </source>
</evidence>
<dbReference type="GO" id="GO:0016987">
    <property type="term" value="F:sigma factor activity"/>
    <property type="evidence" value="ECO:0007669"/>
    <property type="project" value="UniProtKB-KW"/>
</dbReference>
<dbReference type="Pfam" id="PF04542">
    <property type="entry name" value="Sigma70_r2"/>
    <property type="match status" value="1"/>
</dbReference>
<dbReference type="PANTHER" id="PTHR43133">
    <property type="entry name" value="RNA POLYMERASE ECF-TYPE SIGMA FACTO"/>
    <property type="match status" value="1"/>
</dbReference>
<evidence type="ECO:0000256" key="3">
    <source>
        <dbReference type="ARBA" id="ARBA00023082"/>
    </source>
</evidence>
<protein>
    <submittedName>
        <fullName evidence="7">RNA polymerase sigma-70 factor</fullName>
    </submittedName>
</protein>
<dbReference type="GO" id="GO:0006352">
    <property type="term" value="P:DNA-templated transcription initiation"/>
    <property type="evidence" value="ECO:0007669"/>
    <property type="project" value="InterPro"/>
</dbReference>
<accession>B3CI91</accession>
<dbReference type="NCBIfam" id="TIGR02985">
    <property type="entry name" value="Sig70_bacteroi1"/>
    <property type="match status" value="1"/>
</dbReference>
<dbReference type="STRING" id="471870.BACINT_04789"/>
<dbReference type="AlphaFoldDB" id="B3CI91"/>
<reference evidence="7 8" key="2">
    <citation type="submission" date="2008-04" db="EMBL/GenBank/DDBJ databases">
        <authorList>
            <person name="Fulton L."/>
            <person name="Clifton S."/>
            <person name="Fulton B."/>
            <person name="Xu J."/>
            <person name="Minx P."/>
            <person name="Pepin K.H."/>
            <person name="Johnson M."/>
            <person name="Thiruvilangam P."/>
            <person name="Bhonagiri V."/>
            <person name="Nash W.E."/>
            <person name="Mardis E.R."/>
            <person name="Wilson R.K."/>
        </authorList>
    </citation>
    <scope>NUCLEOTIDE SEQUENCE [LARGE SCALE GENOMIC DNA]</scope>
    <source>
        <strain evidence="7 8">DSM 17393</strain>
    </source>
</reference>
<dbReference type="InterPro" id="IPR013249">
    <property type="entry name" value="RNA_pol_sigma70_r4_t2"/>
</dbReference>
<dbReference type="Gene3D" id="1.10.1740.10">
    <property type="match status" value="1"/>
</dbReference>
<evidence type="ECO:0000259" key="5">
    <source>
        <dbReference type="Pfam" id="PF04542"/>
    </source>
</evidence>
<evidence type="ECO:0000313" key="7">
    <source>
        <dbReference type="EMBL" id="EDV05641.1"/>
    </source>
</evidence>
<comment type="similarity">
    <text evidence="1">Belongs to the sigma-70 factor family. ECF subfamily.</text>
</comment>
<evidence type="ECO:0000256" key="4">
    <source>
        <dbReference type="ARBA" id="ARBA00023163"/>
    </source>
</evidence>
<name>B3CI91_9BACE</name>
<dbReference type="PANTHER" id="PTHR43133:SF46">
    <property type="entry name" value="RNA POLYMERASE SIGMA-70 FACTOR ECF SUBFAMILY"/>
    <property type="match status" value="1"/>
</dbReference>
<gene>
    <name evidence="7" type="ORF">BACINT_04789</name>
</gene>
<dbReference type="SUPFAM" id="SSF88946">
    <property type="entry name" value="Sigma2 domain of RNA polymerase sigma factors"/>
    <property type="match status" value="1"/>
</dbReference>
<dbReference type="InterPro" id="IPR013325">
    <property type="entry name" value="RNA_pol_sigma_r2"/>
</dbReference>
<dbReference type="InterPro" id="IPR039425">
    <property type="entry name" value="RNA_pol_sigma-70-like"/>
</dbReference>
<dbReference type="eggNOG" id="COG1595">
    <property type="taxonomic scope" value="Bacteria"/>
</dbReference>
<dbReference type="GO" id="GO:0003677">
    <property type="term" value="F:DNA binding"/>
    <property type="evidence" value="ECO:0007669"/>
    <property type="project" value="InterPro"/>
</dbReference>
<dbReference type="Gene3D" id="1.10.10.10">
    <property type="entry name" value="Winged helix-like DNA-binding domain superfamily/Winged helix DNA-binding domain"/>
    <property type="match status" value="1"/>
</dbReference>
<evidence type="ECO:0000313" key="8">
    <source>
        <dbReference type="Proteomes" id="UP000004596"/>
    </source>
</evidence>
<dbReference type="EMBL" id="ABJL02000008">
    <property type="protein sequence ID" value="EDV05641.1"/>
    <property type="molecule type" value="Genomic_DNA"/>
</dbReference>
<dbReference type="InterPro" id="IPR014284">
    <property type="entry name" value="RNA_pol_sigma-70_dom"/>
</dbReference>
<dbReference type="CDD" id="cd06171">
    <property type="entry name" value="Sigma70_r4"/>
    <property type="match status" value="1"/>
</dbReference>
<evidence type="ECO:0000259" key="6">
    <source>
        <dbReference type="Pfam" id="PF08281"/>
    </source>
</evidence>
<keyword evidence="2" id="KW-0805">Transcription regulation</keyword>
<proteinExistence type="inferred from homology"/>
<comment type="caution">
    <text evidence="7">The sequence shown here is derived from an EMBL/GenBank/DDBJ whole genome shotgun (WGS) entry which is preliminary data.</text>
</comment>
<dbReference type="InterPro" id="IPR013324">
    <property type="entry name" value="RNA_pol_sigma_r3/r4-like"/>
</dbReference>
<reference evidence="7 8" key="1">
    <citation type="submission" date="2008-04" db="EMBL/GenBank/DDBJ databases">
        <title>Draft genome sequence of Bacteroides intestinalis (DSM 17393).</title>
        <authorList>
            <person name="Sudarsanam P."/>
            <person name="Ley R."/>
            <person name="Guruge J."/>
            <person name="Turnbaugh P.J."/>
            <person name="Mahowald M."/>
            <person name="Liep D."/>
            <person name="Gordon J."/>
        </authorList>
    </citation>
    <scope>NUCLEOTIDE SEQUENCE [LARGE SCALE GENOMIC DNA]</scope>
    <source>
        <strain evidence="7 8">DSM 17393</strain>
    </source>
</reference>
<keyword evidence="3" id="KW-0731">Sigma factor</keyword>
<dbReference type="InterPro" id="IPR007627">
    <property type="entry name" value="RNA_pol_sigma70_r2"/>
</dbReference>
<dbReference type="SUPFAM" id="SSF88659">
    <property type="entry name" value="Sigma3 and sigma4 domains of RNA polymerase sigma factors"/>
    <property type="match status" value="1"/>
</dbReference>
<organism evidence="7 8">
    <name type="scientific">Bacteroides intestinalis DSM 17393</name>
    <dbReference type="NCBI Taxonomy" id="471870"/>
    <lineage>
        <taxon>Bacteria</taxon>
        <taxon>Pseudomonadati</taxon>
        <taxon>Bacteroidota</taxon>
        <taxon>Bacteroidia</taxon>
        <taxon>Bacteroidales</taxon>
        <taxon>Bacteroidaceae</taxon>
        <taxon>Bacteroides</taxon>
    </lineage>
</organism>
<dbReference type="NCBIfam" id="TIGR02937">
    <property type="entry name" value="sigma70-ECF"/>
    <property type="match status" value="1"/>
</dbReference>
<dbReference type="Proteomes" id="UP000004596">
    <property type="component" value="Unassembled WGS sequence"/>
</dbReference>
<dbReference type="InterPro" id="IPR036388">
    <property type="entry name" value="WH-like_DNA-bd_sf"/>
</dbReference>
<dbReference type="InterPro" id="IPR014327">
    <property type="entry name" value="RNA_pol_sigma70_bacteroid"/>
</dbReference>
<evidence type="ECO:0000256" key="2">
    <source>
        <dbReference type="ARBA" id="ARBA00023015"/>
    </source>
</evidence>